<reference evidence="2 3" key="1">
    <citation type="submission" date="2016-08" db="EMBL/GenBank/DDBJ databases">
        <title>Whole genome sequence of Mesorhizobium sp. strain UASWS1009 isolated from industrial sewage.</title>
        <authorList>
            <person name="Crovadore J."/>
            <person name="Calmin G."/>
            <person name="Chablais R."/>
            <person name="Cochard B."/>
            <person name="Lefort F."/>
        </authorList>
    </citation>
    <scope>NUCLEOTIDE SEQUENCE [LARGE SCALE GENOMIC DNA]</scope>
    <source>
        <strain evidence="2 3">UASWS1009</strain>
    </source>
</reference>
<proteinExistence type="predicted"/>
<keyword evidence="1" id="KW-0472">Membrane</keyword>
<sequence>MKTMKPWYLSRTIWAALVTILTGAAGLAGASPEQVDETALTDALLQGVGAIAGLVALFGRLSATDRIG</sequence>
<evidence type="ECO:0000313" key="2">
    <source>
        <dbReference type="EMBL" id="OCX14750.1"/>
    </source>
</evidence>
<dbReference type="OrthoDB" id="7508901at2"/>
<evidence type="ECO:0000313" key="3">
    <source>
        <dbReference type="Proteomes" id="UP000094412"/>
    </source>
</evidence>
<name>A0A1C2DJ25_9HYPH</name>
<dbReference type="AlphaFoldDB" id="A0A1C2DJ25"/>
<organism evidence="2 3">
    <name type="scientific">Mesorhizobium hungaricum</name>
    <dbReference type="NCBI Taxonomy" id="1566387"/>
    <lineage>
        <taxon>Bacteria</taxon>
        <taxon>Pseudomonadati</taxon>
        <taxon>Pseudomonadota</taxon>
        <taxon>Alphaproteobacteria</taxon>
        <taxon>Hyphomicrobiales</taxon>
        <taxon>Phyllobacteriaceae</taxon>
        <taxon>Mesorhizobium</taxon>
    </lineage>
</organism>
<keyword evidence="1" id="KW-1133">Transmembrane helix</keyword>
<evidence type="ECO:0000256" key="1">
    <source>
        <dbReference type="SAM" id="Phobius"/>
    </source>
</evidence>
<dbReference type="Proteomes" id="UP000094412">
    <property type="component" value="Unassembled WGS sequence"/>
</dbReference>
<gene>
    <name evidence="2" type="ORF">QV13_20210</name>
</gene>
<comment type="caution">
    <text evidence="2">The sequence shown here is derived from an EMBL/GenBank/DDBJ whole genome shotgun (WGS) entry which is preliminary data.</text>
</comment>
<keyword evidence="1" id="KW-0812">Transmembrane</keyword>
<dbReference type="EMBL" id="MDEO01000035">
    <property type="protein sequence ID" value="OCX14750.1"/>
    <property type="molecule type" value="Genomic_DNA"/>
</dbReference>
<keyword evidence="3" id="KW-1185">Reference proteome</keyword>
<protein>
    <submittedName>
        <fullName evidence="2">Uncharacterized protein</fullName>
    </submittedName>
</protein>
<dbReference type="STRING" id="1566387.QV13_20210"/>
<dbReference type="RefSeq" id="WP_024925493.1">
    <property type="nucleotide sequence ID" value="NZ_MDEO01000035.1"/>
</dbReference>
<accession>A0A1C2DJ25</accession>
<feature type="transmembrane region" description="Helical" evidence="1">
    <location>
        <begin position="44"/>
        <end position="63"/>
    </location>
</feature>